<sequence>GQGGQQKLLSEVSLDFFSEVLSKMKASNPLTVIGVSKGAELAANLAIRYPEIDNVVLYAPADYTYAGLDFSRDASSFTWHEDPVPFASLRVNHDNSMRDFARMIIGLPVSCRSSYEAAAVAAGQDARIDIAAFDGNDLAFAGGQDRMWQSEVAARAMAEANPGIEAVVFDDAGHLFSEDIEKAIGRSCEYMMGGTIEGNREAKRESDEILYDRLARWHG</sequence>
<accession>C0XRL8</accession>
<dbReference type="Pfam" id="PF08840">
    <property type="entry name" value="BAAT_C"/>
    <property type="match status" value="1"/>
</dbReference>
<keyword evidence="3" id="KW-1185">Reference proteome</keyword>
<name>C0XRL8_CORLD</name>
<dbReference type="HOGENOM" id="CLU_029849_0_1_11"/>
<comment type="caution">
    <text evidence="2">The sequence shown here is derived from an EMBL/GenBank/DDBJ whole genome shotgun (WGS) entry which is preliminary data.</text>
</comment>
<dbReference type="eggNOG" id="COG1073">
    <property type="taxonomic scope" value="Bacteria"/>
</dbReference>
<organism evidence="2 3">
    <name type="scientific">Corynebacterium lipophiloflavum (strain ATCC 700352 / DSM 44291 / CCUG 37336 / JCM 10383 / DMMZ 1944)</name>
    <dbReference type="NCBI Taxonomy" id="525263"/>
    <lineage>
        <taxon>Bacteria</taxon>
        <taxon>Bacillati</taxon>
        <taxon>Actinomycetota</taxon>
        <taxon>Actinomycetes</taxon>
        <taxon>Mycobacteriales</taxon>
        <taxon>Corynebacteriaceae</taxon>
        <taxon>Corynebacterium</taxon>
    </lineage>
</organism>
<dbReference type="InterPro" id="IPR014940">
    <property type="entry name" value="BAAT_C"/>
</dbReference>
<dbReference type="Proteomes" id="UP000006196">
    <property type="component" value="Unassembled WGS sequence"/>
</dbReference>
<dbReference type="SUPFAM" id="SSF53474">
    <property type="entry name" value="alpha/beta-Hydrolases"/>
    <property type="match status" value="1"/>
</dbReference>
<dbReference type="EMBL" id="ACHJ01000104">
    <property type="protein sequence ID" value="EEI17113.1"/>
    <property type="molecule type" value="Genomic_DNA"/>
</dbReference>
<feature type="non-terminal residue" evidence="2">
    <location>
        <position position="1"/>
    </location>
</feature>
<dbReference type="Gene3D" id="3.40.50.1820">
    <property type="entry name" value="alpha/beta hydrolase"/>
    <property type="match status" value="1"/>
</dbReference>
<protein>
    <submittedName>
        <fullName evidence="2">BAAT/acyl-CoA thioester hydrolase C-terminal domain protein</fullName>
    </submittedName>
</protein>
<feature type="domain" description="BAAT/Acyl-CoA thioester hydrolase C-terminal" evidence="1">
    <location>
        <begin position="26"/>
        <end position="176"/>
    </location>
</feature>
<evidence type="ECO:0000313" key="2">
    <source>
        <dbReference type="EMBL" id="EEI17113.1"/>
    </source>
</evidence>
<proteinExistence type="predicted"/>
<dbReference type="RefSeq" id="WP_006839813.1">
    <property type="nucleotide sequence ID" value="NZ_GG667192.1"/>
</dbReference>
<evidence type="ECO:0000259" key="1">
    <source>
        <dbReference type="Pfam" id="PF08840"/>
    </source>
</evidence>
<gene>
    <name evidence="2" type="ORF">HMPREF0298_1088</name>
</gene>
<keyword evidence="2" id="KW-0378">Hydrolase</keyword>
<evidence type="ECO:0000313" key="3">
    <source>
        <dbReference type="Proteomes" id="UP000006196"/>
    </source>
</evidence>
<reference evidence="2" key="1">
    <citation type="submission" date="2009-01" db="EMBL/GenBank/DDBJ databases">
        <authorList>
            <person name="Qin X."/>
            <person name="Bachman B."/>
            <person name="Battles P."/>
            <person name="Bell A."/>
            <person name="Bess C."/>
            <person name="Bickham C."/>
            <person name="Chaboub L."/>
            <person name="Chen D."/>
            <person name="Coyle M."/>
            <person name="Deiros D.R."/>
            <person name="Dinh H."/>
            <person name="Forbes L."/>
            <person name="Fowler G."/>
            <person name="Francisco L."/>
            <person name="Fu Q."/>
            <person name="Gubbala S."/>
            <person name="Hale W."/>
            <person name="Han Y."/>
            <person name="Hemphill L."/>
            <person name="Highlander S.K."/>
            <person name="Hirani K."/>
            <person name="Hogues M."/>
            <person name="Jackson L."/>
            <person name="Jakkamsetti A."/>
            <person name="Javaid M."/>
            <person name="Jiang H."/>
            <person name="Korchina V."/>
            <person name="Kovar C."/>
            <person name="Lara F."/>
            <person name="Lee S."/>
            <person name="Mata R."/>
            <person name="Mathew T."/>
            <person name="Moen C."/>
            <person name="Morales K."/>
            <person name="Munidasa M."/>
            <person name="Nazareth L."/>
            <person name="Ngo R."/>
            <person name="Nguyen L."/>
            <person name="Okwuonu G."/>
            <person name="Ongeri F."/>
            <person name="Patil S."/>
            <person name="Petrosino J."/>
            <person name="Pham C."/>
            <person name="Pham P."/>
            <person name="Pu L.-L."/>
            <person name="Puazo M."/>
            <person name="Raj R."/>
            <person name="Reid J."/>
            <person name="Rouhana J."/>
            <person name="Saada N."/>
            <person name="Shang Y."/>
            <person name="Simmons D."/>
            <person name="Thornton R."/>
            <person name="Warren J."/>
            <person name="Weissenberger G."/>
            <person name="Zhang J."/>
            <person name="Zhang L."/>
            <person name="Zhou C."/>
            <person name="Zhu D."/>
            <person name="Muzny D."/>
            <person name="Worley K."/>
            <person name="Gibbs R."/>
        </authorList>
    </citation>
    <scope>NUCLEOTIDE SEQUENCE [LARGE SCALE GENOMIC DNA]</scope>
    <source>
        <strain evidence="2">DSM 44291</strain>
    </source>
</reference>
<dbReference type="AlphaFoldDB" id="C0XRL8"/>
<dbReference type="InterPro" id="IPR029058">
    <property type="entry name" value="AB_hydrolase_fold"/>
</dbReference>
<dbReference type="GO" id="GO:0016787">
    <property type="term" value="F:hydrolase activity"/>
    <property type="evidence" value="ECO:0007669"/>
    <property type="project" value="UniProtKB-KW"/>
</dbReference>